<dbReference type="Gene3D" id="2.60.40.770">
    <property type="match status" value="1"/>
</dbReference>
<reference evidence="3" key="1">
    <citation type="submission" date="2018-06" db="EMBL/GenBank/DDBJ databases">
        <title>Genome assembly of Danube salmon.</title>
        <authorList>
            <person name="Macqueen D.J."/>
            <person name="Gundappa M.K."/>
        </authorList>
    </citation>
    <scope>NUCLEOTIDE SEQUENCE [LARGE SCALE GENOMIC DNA]</scope>
</reference>
<dbReference type="AlphaFoldDB" id="A0A4W5QNZ4"/>
<organism evidence="2 3">
    <name type="scientific">Hucho hucho</name>
    <name type="common">huchen</name>
    <dbReference type="NCBI Taxonomy" id="62062"/>
    <lineage>
        <taxon>Eukaryota</taxon>
        <taxon>Metazoa</taxon>
        <taxon>Chordata</taxon>
        <taxon>Craniata</taxon>
        <taxon>Vertebrata</taxon>
        <taxon>Euteleostomi</taxon>
        <taxon>Actinopterygii</taxon>
        <taxon>Neopterygii</taxon>
        <taxon>Teleostei</taxon>
        <taxon>Protacanthopterygii</taxon>
        <taxon>Salmoniformes</taxon>
        <taxon>Salmonidae</taxon>
        <taxon>Salmoninae</taxon>
        <taxon>Hucho</taxon>
    </lineage>
</organism>
<reference evidence="2" key="3">
    <citation type="submission" date="2025-09" db="UniProtKB">
        <authorList>
            <consortium name="Ensembl"/>
        </authorList>
    </citation>
    <scope>IDENTIFICATION</scope>
</reference>
<accession>A0A4W5QNZ4</accession>
<evidence type="ECO:0000256" key="1">
    <source>
        <dbReference type="SAM" id="SignalP"/>
    </source>
</evidence>
<keyword evidence="3" id="KW-1185">Reference proteome</keyword>
<proteinExistence type="predicted"/>
<evidence type="ECO:0008006" key="4">
    <source>
        <dbReference type="Google" id="ProtNLM"/>
    </source>
</evidence>
<dbReference type="Ensembl" id="ENSHHUT00000076559.1">
    <property type="protein sequence ID" value="ENSHHUP00000074124.1"/>
    <property type="gene ID" value="ENSHHUG00000043485.1"/>
</dbReference>
<protein>
    <recommendedName>
        <fullName evidence="4">Secreted protein</fullName>
    </recommendedName>
</protein>
<dbReference type="Proteomes" id="UP000314982">
    <property type="component" value="Unassembled WGS sequence"/>
</dbReference>
<name>A0A4W5QNZ4_9TELE</name>
<sequence length="92" mass="10751">MPHQALLLVLAILLAYWHQRGLVQEVQWPVHTICNTDKLQIFYRSCGELKATHYVIIRQYKNTGHRQNLKSFSCIKCTLCYRVVPSESIHTP</sequence>
<evidence type="ECO:0000313" key="3">
    <source>
        <dbReference type="Proteomes" id="UP000314982"/>
    </source>
</evidence>
<feature type="signal peptide" evidence="1">
    <location>
        <begin position="1"/>
        <end position="23"/>
    </location>
</feature>
<reference evidence="2" key="2">
    <citation type="submission" date="2025-08" db="UniProtKB">
        <authorList>
            <consortium name="Ensembl"/>
        </authorList>
    </citation>
    <scope>IDENTIFICATION</scope>
</reference>
<evidence type="ECO:0000313" key="2">
    <source>
        <dbReference type="Ensembl" id="ENSHHUP00000074124.1"/>
    </source>
</evidence>
<feature type="chain" id="PRO_5021225144" description="Secreted protein" evidence="1">
    <location>
        <begin position="24"/>
        <end position="92"/>
    </location>
</feature>
<keyword evidence="1" id="KW-0732">Signal</keyword>